<accession>A0ABT2Y620</accession>
<protein>
    <recommendedName>
        <fullName evidence="7">Histidine--tRNA ligase</fullName>
        <ecNumber evidence="7">6.1.1.21</ecNumber>
    </recommendedName>
    <alternativeName>
        <fullName evidence="7">Histidyl-tRNA synthetase</fullName>
        <shortName evidence="7">HisRS</shortName>
    </alternativeName>
</protein>
<comment type="similarity">
    <text evidence="1 7">Belongs to the class-II aminoacyl-tRNA synthetase family.</text>
</comment>
<dbReference type="PIRSF" id="PIRSF001549">
    <property type="entry name" value="His-tRNA_synth"/>
    <property type="match status" value="1"/>
</dbReference>
<dbReference type="Pfam" id="PF13393">
    <property type="entry name" value="tRNA-synt_His"/>
    <property type="match status" value="1"/>
</dbReference>
<evidence type="ECO:0000313" key="10">
    <source>
        <dbReference type="Proteomes" id="UP001177160"/>
    </source>
</evidence>
<dbReference type="InterPro" id="IPR015807">
    <property type="entry name" value="His-tRNA-ligase"/>
</dbReference>
<evidence type="ECO:0000256" key="6">
    <source>
        <dbReference type="ARBA" id="ARBA00047639"/>
    </source>
</evidence>
<dbReference type="EMBL" id="JAOVQM010000003">
    <property type="protein sequence ID" value="MCV2232189.1"/>
    <property type="molecule type" value="Genomic_DNA"/>
</dbReference>
<feature type="domain" description="Aminoacyl-transfer RNA synthetases class-II family profile" evidence="8">
    <location>
        <begin position="22"/>
        <end position="317"/>
    </location>
</feature>
<name>A0ABT2Y620_9MOLU</name>
<dbReference type="PANTHER" id="PTHR43707:SF1">
    <property type="entry name" value="HISTIDINE--TRNA LIGASE, MITOCHONDRIAL-RELATED"/>
    <property type="match status" value="1"/>
</dbReference>
<dbReference type="SUPFAM" id="SSF52954">
    <property type="entry name" value="Class II aaRS ABD-related"/>
    <property type="match status" value="1"/>
</dbReference>
<evidence type="ECO:0000256" key="2">
    <source>
        <dbReference type="ARBA" id="ARBA00022490"/>
    </source>
</evidence>
<comment type="subcellular location">
    <subcellularLocation>
        <location evidence="7">Cytoplasm</location>
    </subcellularLocation>
</comment>
<evidence type="ECO:0000313" key="9">
    <source>
        <dbReference type="EMBL" id="MCV2232189.1"/>
    </source>
</evidence>
<dbReference type="InterPro" id="IPR041715">
    <property type="entry name" value="HisRS-like_core"/>
</dbReference>
<dbReference type="Gene3D" id="3.40.50.800">
    <property type="entry name" value="Anticodon-binding domain"/>
    <property type="match status" value="1"/>
</dbReference>
<keyword evidence="10" id="KW-1185">Reference proteome</keyword>
<keyword evidence="3 7" id="KW-0547">Nucleotide-binding</keyword>
<evidence type="ECO:0000259" key="8">
    <source>
        <dbReference type="PROSITE" id="PS50862"/>
    </source>
</evidence>
<comment type="subunit">
    <text evidence="7">Homodimer.</text>
</comment>
<keyword evidence="5 7" id="KW-0030">Aminoacyl-tRNA synthetase</keyword>
<organism evidence="9 10">
    <name type="scientific">Paracholeplasma manati</name>
    <dbReference type="NCBI Taxonomy" id="591373"/>
    <lineage>
        <taxon>Bacteria</taxon>
        <taxon>Bacillati</taxon>
        <taxon>Mycoplasmatota</taxon>
        <taxon>Mollicutes</taxon>
        <taxon>Acholeplasmatales</taxon>
        <taxon>Acholeplasmataceae</taxon>
        <taxon>Paracholeplasma</taxon>
    </lineage>
</organism>
<evidence type="ECO:0000256" key="1">
    <source>
        <dbReference type="ARBA" id="ARBA00008226"/>
    </source>
</evidence>
<dbReference type="GO" id="GO:0004821">
    <property type="term" value="F:histidine-tRNA ligase activity"/>
    <property type="evidence" value="ECO:0007669"/>
    <property type="project" value="UniProtKB-EC"/>
</dbReference>
<evidence type="ECO:0000256" key="4">
    <source>
        <dbReference type="ARBA" id="ARBA00022840"/>
    </source>
</evidence>
<dbReference type="CDD" id="cd00773">
    <property type="entry name" value="HisRS-like_core"/>
    <property type="match status" value="1"/>
</dbReference>
<gene>
    <name evidence="7 9" type="primary">hisS</name>
    <name evidence="9" type="ORF">N7548_05035</name>
</gene>
<comment type="caution">
    <text evidence="9">The sequence shown here is derived from an EMBL/GenBank/DDBJ whole genome shotgun (WGS) entry which is preliminary data.</text>
</comment>
<keyword evidence="7 9" id="KW-0436">Ligase</keyword>
<dbReference type="Proteomes" id="UP001177160">
    <property type="component" value="Unassembled WGS sequence"/>
</dbReference>
<dbReference type="Gene3D" id="3.30.930.10">
    <property type="entry name" value="Bira Bifunctional Protein, Domain 2"/>
    <property type="match status" value="1"/>
</dbReference>
<dbReference type="SUPFAM" id="SSF55681">
    <property type="entry name" value="Class II aaRS and biotin synthetases"/>
    <property type="match status" value="1"/>
</dbReference>
<dbReference type="InterPro" id="IPR036621">
    <property type="entry name" value="Anticodon-bd_dom_sf"/>
</dbReference>
<dbReference type="PANTHER" id="PTHR43707">
    <property type="entry name" value="HISTIDYL-TRNA SYNTHETASE"/>
    <property type="match status" value="1"/>
</dbReference>
<dbReference type="Pfam" id="PF03129">
    <property type="entry name" value="HGTP_anticodon"/>
    <property type="match status" value="1"/>
</dbReference>
<dbReference type="PROSITE" id="PS50862">
    <property type="entry name" value="AA_TRNA_LIGASE_II"/>
    <property type="match status" value="1"/>
</dbReference>
<keyword evidence="7" id="KW-0648">Protein biosynthesis</keyword>
<dbReference type="NCBIfam" id="TIGR00442">
    <property type="entry name" value="hisS"/>
    <property type="match status" value="1"/>
</dbReference>
<dbReference type="RefSeq" id="WP_263608371.1">
    <property type="nucleotide sequence ID" value="NZ_JAOVQM010000003.1"/>
</dbReference>
<dbReference type="HAMAP" id="MF_00127">
    <property type="entry name" value="His_tRNA_synth"/>
    <property type="match status" value="1"/>
</dbReference>
<dbReference type="InterPro" id="IPR004154">
    <property type="entry name" value="Anticodon-bd"/>
</dbReference>
<dbReference type="InterPro" id="IPR045864">
    <property type="entry name" value="aa-tRNA-synth_II/BPL/LPL"/>
</dbReference>
<evidence type="ECO:0000256" key="5">
    <source>
        <dbReference type="ARBA" id="ARBA00023146"/>
    </source>
</evidence>
<comment type="catalytic activity">
    <reaction evidence="6 7">
        <text>tRNA(His) + L-histidine + ATP = L-histidyl-tRNA(His) + AMP + diphosphate + H(+)</text>
        <dbReference type="Rhea" id="RHEA:17313"/>
        <dbReference type="Rhea" id="RHEA-COMP:9665"/>
        <dbReference type="Rhea" id="RHEA-COMP:9689"/>
        <dbReference type="ChEBI" id="CHEBI:15378"/>
        <dbReference type="ChEBI" id="CHEBI:30616"/>
        <dbReference type="ChEBI" id="CHEBI:33019"/>
        <dbReference type="ChEBI" id="CHEBI:57595"/>
        <dbReference type="ChEBI" id="CHEBI:78442"/>
        <dbReference type="ChEBI" id="CHEBI:78527"/>
        <dbReference type="ChEBI" id="CHEBI:456215"/>
        <dbReference type="EC" id="6.1.1.21"/>
    </reaction>
</comment>
<proteinExistence type="inferred from homology"/>
<evidence type="ECO:0000256" key="7">
    <source>
        <dbReference type="HAMAP-Rule" id="MF_00127"/>
    </source>
</evidence>
<keyword evidence="2 7" id="KW-0963">Cytoplasm</keyword>
<dbReference type="InterPro" id="IPR006195">
    <property type="entry name" value="aa-tRNA-synth_II"/>
</dbReference>
<dbReference type="EC" id="6.1.1.21" evidence="7"/>
<dbReference type="InterPro" id="IPR004516">
    <property type="entry name" value="HisRS/HisZ"/>
</dbReference>
<sequence>MISKAKGTYDVLPTESYKWHTLEEKARQICVLFGYKEVRTPIFEYREVFHRQNEQSDMVTKETYNFMDKGDRGLTLRPEGTAGVIRSFVENKLYVENPLNKLYYIGPNFRYERPQKGRFRQFSQFGVEAIGSNDPALDAEVIGLAYAFIQKLGLKGVRVRINTLGDNESRADFKDALKKHFEPHVDTLCDDCKLRIEKNPLRILDCKVDQQHPAVLKAPTTQDYLNDSSKDYFQQVLAYLDAANIDYEIAPKLVRGLDYYTHTVFEIEADIEGFGAQNVLGGGGRYQSLVKELGGPDLPGIGFAFGMERLIIAMESENIAFNEDKVNDIFLIATDTTARIQAIKLLFEARQQGLVADMDFVSTSFKAQLKSGLKSNAKYLGIIGESELQNKTVSLKNTTTQQQEEIPVKIAIRSVKSWLGK</sequence>
<keyword evidence="4 7" id="KW-0067">ATP-binding</keyword>
<evidence type="ECO:0000256" key="3">
    <source>
        <dbReference type="ARBA" id="ARBA00022741"/>
    </source>
</evidence>
<reference evidence="9" key="1">
    <citation type="submission" date="2022-09" db="EMBL/GenBank/DDBJ databases">
        <title>Novel Mycoplasma species identified in domestic and wild animals.</title>
        <authorList>
            <person name="Volokhov D.V."/>
            <person name="Furtak V.A."/>
            <person name="Zagorodnyaya T.A."/>
        </authorList>
    </citation>
    <scope>NUCLEOTIDE SEQUENCE</scope>
    <source>
        <strain evidence="9">Oakley</strain>
    </source>
</reference>